<organism evidence="1 2">
    <name type="scientific">Rhizobium tumorigenes</name>
    <dbReference type="NCBI Taxonomy" id="2041385"/>
    <lineage>
        <taxon>Bacteria</taxon>
        <taxon>Pseudomonadati</taxon>
        <taxon>Pseudomonadota</taxon>
        <taxon>Alphaproteobacteria</taxon>
        <taxon>Hyphomicrobiales</taxon>
        <taxon>Rhizobiaceae</taxon>
        <taxon>Rhizobium/Agrobacterium group</taxon>
        <taxon>Rhizobium</taxon>
    </lineage>
</organism>
<gene>
    <name evidence="1" type="ORF">PR017_20370</name>
</gene>
<dbReference type="Proteomes" id="UP000249499">
    <property type="component" value="Plasmid pRt1078"/>
</dbReference>
<sequence length="124" mass="14242">MVEDRQTKHVMPPYNLQRKDYRSLLEVMGLSVEMGRYGSLEAMIAERGSKIEALNAEGDVPILNEMRRKLAAGKKIEATHGRGALLNLDHEYILNRLEHLPSEQVENARRYRGYKYGSLNDREA</sequence>
<accession>A0AAF1KKY5</accession>
<proteinExistence type="predicted"/>
<keyword evidence="1" id="KW-0614">Plasmid</keyword>
<name>A0AAF1KKY5_9HYPH</name>
<reference evidence="1 2" key="1">
    <citation type="journal article" date="2018" name="Sci. Rep.">
        <title>Rhizobium tumorigenes sp. nov., a novel plant tumorigenic bacterium isolated from cane gall tumors on thornless blackberry.</title>
        <authorList>
            <person name="Kuzmanovi N."/>
            <person name="Smalla K."/>
            <person name="Gronow S."/>
            <person name="PuBawska J."/>
        </authorList>
    </citation>
    <scope>NUCLEOTIDE SEQUENCE [LARGE SCALE GENOMIC DNA]</scope>
    <source>
        <strain evidence="1 2">1078</strain>
    </source>
</reference>
<evidence type="ECO:0000313" key="2">
    <source>
        <dbReference type="Proteomes" id="UP000249499"/>
    </source>
</evidence>
<dbReference type="KEGG" id="rtu:PR017_20370"/>
<evidence type="ECO:0000313" key="1">
    <source>
        <dbReference type="EMBL" id="WFR97563.1"/>
    </source>
</evidence>
<dbReference type="AlphaFoldDB" id="A0AAF1KKY5"/>
<geneLocation type="plasmid" evidence="1 2">
    <name>pRt1078</name>
</geneLocation>
<dbReference type="EMBL" id="CP117256">
    <property type="protein sequence ID" value="WFR97563.1"/>
    <property type="molecule type" value="Genomic_DNA"/>
</dbReference>
<protein>
    <submittedName>
        <fullName evidence="1">Uncharacterized protein</fullName>
    </submittedName>
</protein>
<dbReference type="RefSeq" id="WP_111221348.1">
    <property type="nucleotide sequence ID" value="NZ_CP117256.1"/>
</dbReference>
<keyword evidence="2" id="KW-1185">Reference proteome</keyword>
<reference evidence="2" key="2">
    <citation type="journal article" date="2023" name="MicrobiologyOpen">
        <title>Genomics of the tumorigenes clade of the family Rhizobiaceae and description of Rhizobium rhododendri sp. nov.</title>
        <authorList>
            <person name="Kuzmanovic N."/>
            <person name="diCenzo G.C."/>
            <person name="Bunk B."/>
            <person name="Sproeer C."/>
            <person name="Fruehling A."/>
            <person name="Neumann-Schaal M."/>
            <person name="Overmann J."/>
            <person name="Smalla K."/>
        </authorList>
    </citation>
    <scope>NUCLEOTIDE SEQUENCE [LARGE SCALE GENOMIC DNA]</scope>
    <source>
        <strain evidence="2">1078</strain>
        <plasmid evidence="2">pRt1078</plasmid>
    </source>
</reference>